<evidence type="ECO:0000313" key="7">
    <source>
        <dbReference type="Proteomes" id="UP001438707"/>
    </source>
</evidence>
<keyword evidence="7" id="KW-1185">Reference proteome</keyword>
<dbReference type="InterPro" id="IPR051795">
    <property type="entry name" value="Glycosyl_Hydrlase_43"/>
</dbReference>
<evidence type="ECO:0000256" key="2">
    <source>
        <dbReference type="ARBA" id="ARBA00022801"/>
    </source>
</evidence>
<dbReference type="Proteomes" id="UP001438707">
    <property type="component" value="Unassembled WGS sequence"/>
</dbReference>
<dbReference type="SUPFAM" id="SSF75005">
    <property type="entry name" value="Arabinanase/levansucrase/invertase"/>
    <property type="match status" value="1"/>
</dbReference>
<dbReference type="PANTHER" id="PTHR42812">
    <property type="entry name" value="BETA-XYLOSIDASE"/>
    <property type="match status" value="1"/>
</dbReference>
<accession>A0AAW1PV75</accession>
<evidence type="ECO:0000256" key="1">
    <source>
        <dbReference type="ARBA" id="ARBA00009865"/>
    </source>
</evidence>
<dbReference type="InterPro" id="IPR023296">
    <property type="entry name" value="Glyco_hydro_beta-prop_sf"/>
</dbReference>
<evidence type="ECO:0008006" key="8">
    <source>
        <dbReference type="Google" id="ProtNLM"/>
    </source>
</evidence>
<sequence length="419" mass="44629">MTAGPAGTGLLSLAFLAHTQEPNVDMIGSLERVLYYCDAAGDCPENMPATSIQPGVAANVFAVVGNTAQAPLVETPSGLPDLAPSPASAAAANLTKRSCSSFSNPVIAHDFADPSSPILGDDNYLYVFATNSFGRNIQVARTLNSDYGKWELMDQDALPVLPPWAGRGRVWAPEVAKIDGQYVMYYTARNRQLRLQCTSMATSEDIAGPYNDTSSTPILCPSELGGAIDPYQIQDTDGQRYLFYKSDGNAVGMTPYIWVQPLTVDGLSFAGPPTRLFGPSANTWEGSVVEAPSVNLCDQETSYCLFYSANNAYGPQYAVGLAVASNITGPYVKSSTNPVLTSNRGNGINGPGGQSFVQANGEASIAVFHSWDSQVHQNDTYWFRPMCLAVLSTNATADSLSFPDPEFGVSSEYCSDSTS</sequence>
<evidence type="ECO:0000256" key="5">
    <source>
        <dbReference type="RuleBase" id="RU361187"/>
    </source>
</evidence>
<dbReference type="Gene3D" id="2.115.10.20">
    <property type="entry name" value="Glycosyl hydrolase domain, family 43"/>
    <property type="match status" value="1"/>
</dbReference>
<comment type="similarity">
    <text evidence="1 5">Belongs to the glycosyl hydrolase 43 family.</text>
</comment>
<dbReference type="PANTHER" id="PTHR42812:SF5">
    <property type="entry name" value="ENDO-ARABINASE"/>
    <property type="match status" value="1"/>
</dbReference>
<dbReference type="GO" id="GO:0005975">
    <property type="term" value="P:carbohydrate metabolic process"/>
    <property type="evidence" value="ECO:0007669"/>
    <property type="project" value="InterPro"/>
</dbReference>
<keyword evidence="3 5" id="KW-0326">Glycosidase</keyword>
<dbReference type="EMBL" id="JALJOS010000064">
    <property type="protein sequence ID" value="KAK9817586.1"/>
    <property type="molecule type" value="Genomic_DNA"/>
</dbReference>
<dbReference type="CDD" id="cd08999">
    <property type="entry name" value="GH43_ABN-like"/>
    <property type="match status" value="1"/>
</dbReference>
<evidence type="ECO:0000313" key="6">
    <source>
        <dbReference type="EMBL" id="KAK9817586.1"/>
    </source>
</evidence>
<comment type="caution">
    <text evidence="6">The sequence shown here is derived from an EMBL/GenBank/DDBJ whole genome shotgun (WGS) entry which is preliminary data.</text>
</comment>
<protein>
    <recommendedName>
        <fullName evidence="8">Arabinanase/levansucrase/invertase</fullName>
    </recommendedName>
</protein>
<dbReference type="Pfam" id="PF04616">
    <property type="entry name" value="Glyco_hydro_43"/>
    <property type="match status" value="1"/>
</dbReference>
<dbReference type="AlphaFoldDB" id="A0AAW1PV75"/>
<keyword evidence="2 5" id="KW-0378">Hydrolase</keyword>
<reference evidence="6 7" key="1">
    <citation type="journal article" date="2024" name="Nat. Commun.">
        <title>Phylogenomics reveals the evolutionary origins of lichenization in chlorophyte algae.</title>
        <authorList>
            <person name="Puginier C."/>
            <person name="Libourel C."/>
            <person name="Otte J."/>
            <person name="Skaloud P."/>
            <person name="Haon M."/>
            <person name="Grisel S."/>
            <person name="Petersen M."/>
            <person name="Berrin J.G."/>
            <person name="Delaux P.M."/>
            <person name="Dal Grande F."/>
            <person name="Keller J."/>
        </authorList>
    </citation>
    <scope>NUCLEOTIDE SEQUENCE [LARGE SCALE GENOMIC DNA]</scope>
    <source>
        <strain evidence="6 7">SAG 2145</strain>
    </source>
</reference>
<evidence type="ECO:0000256" key="4">
    <source>
        <dbReference type="PIRSR" id="PIRSR606710-2"/>
    </source>
</evidence>
<evidence type="ECO:0000256" key="3">
    <source>
        <dbReference type="ARBA" id="ARBA00023295"/>
    </source>
</evidence>
<name>A0AAW1PV75_9CHLO</name>
<organism evidence="6 7">
    <name type="scientific">Apatococcus lobatus</name>
    <dbReference type="NCBI Taxonomy" id="904363"/>
    <lineage>
        <taxon>Eukaryota</taxon>
        <taxon>Viridiplantae</taxon>
        <taxon>Chlorophyta</taxon>
        <taxon>core chlorophytes</taxon>
        <taxon>Trebouxiophyceae</taxon>
        <taxon>Chlorellales</taxon>
        <taxon>Chlorellaceae</taxon>
        <taxon>Apatococcus</taxon>
    </lineage>
</organism>
<dbReference type="GO" id="GO:0004553">
    <property type="term" value="F:hydrolase activity, hydrolyzing O-glycosyl compounds"/>
    <property type="evidence" value="ECO:0007669"/>
    <property type="project" value="InterPro"/>
</dbReference>
<gene>
    <name evidence="6" type="ORF">WJX74_005422</name>
</gene>
<feature type="site" description="Important for catalytic activity, responsible for pKa modulation of the active site Glu and correct orientation of both the proton donor and substrate" evidence="4">
    <location>
        <position position="229"/>
    </location>
</feature>
<dbReference type="InterPro" id="IPR006710">
    <property type="entry name" value="Glyco_hydro_43"/>
</dbReference>
<proteinExistence type="inferred from homology"/>